<evidence type="ECO:0000259" key="11">
    <source>
        <dbReference type="Pfam" id="PF04678"/>
    </source>
</evidence>
<keyword evidence="9 10" id="KW-0472">Membrane</keyword>
<evidence type="ECO:0000256" key="5">
    <source>
        <dbReference type="ARBA" id="ARBA00022692"/>
    </source>
</evidence>
<dbReference type="EMBL" id="JBFOLJ010000012">
    <property type="protein sequence ID" value="KAL2489445.1"/>
    <property type="molecule type" value="Genomic_DNA"/>
</dbReference>
<dbReference type="GO" id="GO:0006816">
    <property type="term" value="P:calcium ion transport"/>
    <property type="evidence" value="ECO:0007669"/>
    <property type="project" value="UniProtKB-KW"/>
</dbReference>
<evidence type="ECO:0000256" key="7">
    <source>
        <dbReference type="ARBA" id="ARBA00022989"/>
    </source>
</evidence>
<comment type="similarity">
    <text evidence="2">Belongs to the MCU (TC 1.A.77) family.</text>
</comment>
<organism evidence="12 13">
    <name type="scientific">Forsythia ovata</name>
    <dbReference type="NCBI Taxonomy" id="205694"/>
    <lineage>
        <taxon>Eukaryota</taxon>
        <taxon>Viridiplantae</taxon>
        <taxon>Streptophyta</taxon>
        <taxon>Embryophyta</taxon>
        <taxon>Tracheophyta</taxon>
        <taxon>Spermatophyta</taxon>
        <taxon>Magnoliopsida</taxon>
        <taxon>eudicotyledons</taxon>
        <taxon>Gunneridae</taxon>
        <taxon>Pentapetalae</taxon>
        <taxon>asterids</taxon>
        <taxon>lamiids</taxon>
        <taxon>Lamiales</taxon>
        <taxon>Oleaceae</taxon>
        <taxon>Forsythieae</taxon>
        <taxon>Forsythia</taxon>
    </lineage>
</organism>
<evidence type="ECO:0000256" key="10">
    <source>
        <dbReference type="SAM" id="Phobius"/>
    </source>
</evidence>
<dbReference type="PANTHER" id="PTHR13462">
    <property type="entry name" value="CALCIUM UNIPORTER PROTEIN, MITOCHONDRIAL"/>
    <property type="match status" value="1"/>
</dbReference>
<keyword evidence="3" id="KW-0813">Transport</keyword>
<evidence type="ECO:0000256" key="1">
    <source>
        <dbReference type="ARBA" id="ARBA00004141"/>
    </source>
</evidence>
<accession>A0ABD1RM28</accession>
<evidence type="ECO:0000256" key="2">
    <source>
        <dbReference type="ARBA" id="ARBA00005653"/>
    </source>
</evidence>
<evidence type="ECO:0000313" key="13">
    <source>
        <dbReference type="Proteomes" id="UP001604277"/>
    </source>
</evidence>
<evidence type="ECO:0000256" key="8">
    <source>
        <dbReference type="ARBA" id="ARBA00023065"/>
    </source>
</evidence>
<dbReference type="Proteomes" id="UP001604277">
    <property type="component" value="Unassembled WGS sequence"/>
</dbReference>
<evidence type="ECO:0000256" key="3">
    <source>
        <dbReference type="ARBA" id="ARBA00022448"/>
    </source>
</evidence>
<dbReference type="PANTHER" id="PTHR13462:SF17">
    <property type="entry name" value="CALCIUM UNIPORTER PROTEIN 4, MITOCHONDRIAL"/>
    <property type="match status" value="1"/>
</dbReference>
<evidence type="ECO:0000256" key="6">
    <source>
        <dbReference type="ARBA" id="ARBA00022837"/>
    </source>
</evidence>
<dbReference type="AlphaFoldDB" id="A0ABD1RM28"/>
<sequence length="338" mass="38801">MALRKALAKRLFTTTKSAVGQSLVLTVLSKNSVLPNAAKAEFHRQFFTSSDSSATGFLRRFLQSRSINNHSSPTSLPSFLTFPVGDKLRETIKSLNIARDHGLTLNWMNPPPPPPPMEESDEFVVKIKDAKKMLRFVQLEKVKQRLRNIPANTISYCEFVRICGDVCESKEHVLEFSKALDDSGVVIVLGSVVFLRPNQVAKSMEKLISQSIAMPNDPRRKELAQLEKQKSTIDQKAQSLVQRELYFGLGFLVLQTLGFMRLTFWELSWDVMEPICFFVTSAHFAFAYAFFLRTSNEPSFNGYFQSRFKVRQKKLMRIYNFDLERYNQLCEVFYCKNA</sequence>
<evidence type="ECO:0000256" key="4">
    <source>
        <dbReference type="ARBA" id="ARBA00022568"/>
    </source>
</evidence>
<name>A0ABD1RM28_9LAMI</name>
<dbReference type="InterPro" id="IPR006769">
    <property type="entry name" value="MCU_C"/>
</dbReference>
<comment type="caution">
    <text evidence="12">The sequence shown here is derived from an EMBL/GenBank/DDBJ whole genome shotgun (WGS) entry which is preliminary data.</text>
</comment>
<gene>
    <name evidence="12" type="ORF">Fot_42737</name>
</gene>
<keyword evidence="5 10" id="KW-0812">Transmembrane</keyword>
<reference evidence="13" key="1">
    <citation type="submission" date="2024-07" db="EMBL/GenBank/DDBJ databases">
        <title>Two chromosome-level genome assemblies of Korean endemic species Abeliophyllum distichum and Forsythia ovata (Oleaceae).</title>
        <authorList>
            <person name="Jang H."/>
        </authorList>
    </citation>
    <scope>NUCLEOTIDE SEQUENCE [LARGE SCALE GENOMIC DNA]</scope>
</reference>
<keyword evidence="7 10" id="KW-1133">Transmembrane helix</keyword>
<keyword evidence="4" id="KW-0109">Calcium transport</keyword>
<protein>
    <submittedName>
        <fullName evidence="12">Calcium uniporter protein 4</fullName>
    </submittedName>
</protein>
<evidence type="ECO:0000256" key="9">
    <source>
        <dbReference type="ARBA" id="ARBA00023136"/>
    </source>
</evidence>
<comment type="subcellular location">
    <subcellularLocation>
        <location evidence="1">Membrane</location>
        <topology evidence="1">Multi-pass membrane protein</topology>
    </subcellularLocation>
</comment>
<evidence type="ECO:0000313" key="12">
    <source>
        <dbReference type="EMBL" id="KAL2489445.1"/>
    </source>
</evidence>
<keyword evidence="8" id="KW-0406">Ion transport</keyword>
<proteinExistence type="inferred from homology"/>
<feature type="transmembrane region" description="Helical" evidence="10">
    <location>
        <begin position="245"/>
        <end position="265"/>
    </location>
</feature>
<dbReference type="GO" id="GO:0016020">
    <property type="term" value="C:membrane"/>
    <property type="evidence" value="ECO:0007669"/>
    <property type="project" value="UniProtKB-SubCell"/>
</dbReference>
<feature type="domain" description="Calcium uniporter protein C-terminal" evidence="11">
    <location>
        <begin position="173"/>
        <end position="329"/>
    </location>
</feature>
<dbReference type="InterPro" id="IPR039055">
    <property type="entry name" value="MCU_fam"/>
</dbReference>
<keyword evidence="13" id="KW-1185">Reference proteome</keyword>
<feature type="transmembrane region" description="Helical" evidence="10">
    <location>
        <begin position="271"/>
        <end position="291"/>
    </location>
</feature>
<keyword evidence="6" id="KW-0106">Calcium</keyword>
<dbReference type="Pfam" id="PF04678">
    <property type="entry name" value="MCU"/>
    <property type="match status" value="1"/>
</dbReference>